<feature type="region of interest" description="Disordered" evidence="11">
    <location>
        <begin position="84"/>
        <end position="106"/>
    </location>
</feature>
<keyword evidence="16" id="KW-1185">Reference proteome</keyword>
<dbReference type="PANTHER" id="PTHR30332:SF25">
    <property type="entry name" value="SECRETIN XPSD"/>
    <property type="match status" value="1"/>
</dbReference>
<feature type="domain" description="GspD-like N0" evidence="14">
    <location>
        <begin position="164"/>
        <end position="234"/>
    </location>
</feature>
<evidence type="ECO:0000256" key="7">
    <source>
        <dbReference type="ARBA" id="ARBA00022927"/>
    </source>
</evidence>
<evidence type="ECO:0000256" key="10">
    <source>
        <dbReference type="RuleBase" id="RU004004"/>
    </source>
</evidence>
<dbReference type="Proteomes" id="UP000290759">
    <property type="component" value="Unassembled WGS sequence"/>
</dbReference>
<evidence type="ECO:0000259" key="12">
    <source>
        <dbReference type="Pfam" id="PF00263"/>
    </source>
</evidence>
<evidence type="ECO:0000256" key="4">
    <source>
        <dbReference type="ARBA" id="ARBA00022452"/>
    </source>
</evidence>
<proteinExistence type="inferred from homology"/>
<evidence type="ECO:0000256" key="2">
    <source>
        <dbReference type="ARBA" id="ARBA00006980"/>
    </source>
</evidence>
<feature type="domain" description="Type II/III secretion system secretin-like" evidence="12">
    <location>
        <begin position="621"/>
        <end position="785"/>
    </location>
</feature>
<dbReference type="Pfam" id="PF00263">
    <property type="entry name" value="Secretin"/>
    <property type="match status" value="1"/>
</dbReference>
<dbReference type="GO" id="GO:0015627">
    <property type="term" value="C:type II protein secretion system complex"/>
    <property type="evidence" value="ECO:0007669"/>
    <property type="project" value="InterPro"/>
</dbReference>
<dbReference type="InterPro" id="IPR050810">
    <property type="entry name" value="Bact_Secretion_Sys_Channel"/>
</dbReference>
<dbReference type="Pfam" id="PF03958">
    <property type="entry name" value="Secretin_N"/>
    <property type="match status" value="2"/>
</dbReference>
<evidence type="ECO:0000256" key="6">
    <source>
        <dbReference type="ARBA" id="ARBA00022729"/>
    </source>
</evidence>
<feature type="compositionally biased region" description="Gly residues" evidence="11">
    <location>
        <begin position="453"/>
        <end position="464"/>
    </location>
</feature>
<feature type="domain" description="NolW-like" evidence="13">
    <location>
        <begin position="396"/>
        <end position="555"/>
    </location>
</feature>
<keyword evidence="6" id="KW-0732">Signal</keyword>
<keyword evidence="7" id="KW-0653">Protein transport</keyword>
<keyword evidence="5" id="KW-0812">Transmembrane</keyword>
<reference evidence="15 16" key="1">
    <citation type="submission" date="2018-12" db="EMBL/GenBank/DDBJ databases">
        <authorList>
            <person name="Grouzdev D.S."/>
            <person name="Krutkina M.S."/>
        </authorList>
    </citation>
    <scope>NUCLEOTIDE SEQUENCE [LARGE SCALE GENOMIC DNA]</scope>
    <source>
        <strain evidence="15 16">RmlP026</strain>
    </source>
</reference>
<dbReference type="InterPro" id="IPR001775">
    <property type="entry name" value="GspD/PilQ"/>
</dbReference>
<dbReference type="PANTHER" id="PTHR30332">
    <property type="entry name" value="PROBABLE GENERAL SECRETION PATHWAY PROTEIN D"/>
    <property type="match status" value="1"/>
</dbReference>
<feature type="region of interest" description="Disordered" evidence="11">
    <location>
        <begin position="421"/>
        <end position="464"/>
    </location>
</feature>
<dbReference type="GO" id="GO:0009279">
    <property type="term" value="C:cell outer membrane"/>
    <property type="evidence" value="ECO:0007669"/>
    <property type="project" value="UniProtKB-SubCell"/>
</dbReference>
<dbReference type="InterPro" id="IPR004846">
    <property type="entry name" value="T2SS/T3SS_dom"/>
</dbReference>
<dbReference type="AlphaFoldDB" id="A0A4Q2UAY6"/>
<evidence type="ECO:0000256" key="1">
    <source>
        <dbReference type="ARBA" id="ARBA00004442"/>
    </source>
</evidence>
<keyword evidence="4" id="KW-1134">Transmembrane beta strand</keyword>
<evidence type="ECO:0000313" key="15">
    <source>
        <dbReference type="EMBL" id="RYC32065.1"/>
    </source>
</evidence>
<dbReference type="Pfam" id="PF21305">
    <property type="entry name" value="type_II_gspD_N0"/>
    <property type="match status" value="1"/>
</dbReference>
<evidence type="ECO:0000256" key="11">
    <source>
        <dbReference type="SAM" id="MobiDB-lite"/>
    </source>
</evidence>
<evidence type="ECO:0000259" key="13">
    <source>
        <dbReference type="Pfam" id="PF03958"/>
    </source>
</evidence>
<dbReference type="InterPro" id="IPR013356">
    <property type="entry name" value="T2SS_GspD"/>
</dbReference>
<evidence type="ECO:0000256" key="8">
    <source>
        <dbReference type="ARBA" id="ARBA00023136"/>
    </source>
</evidence>
<comment type="similarity">
    <text evidence="2">Belongs to the bacterial secretin family. GSP D subfamily.</text>
</comment>
<dbReference type="Gene3D" id="3.30.1370.120">
    <property type="match status" value="2"/>
</dbReference>
<dbReference type="InterPro" id="IPR005644">
    <property type="entry name" value="NolW-like"/>
</dbReference>
<reference evidence="15 16" key="2">
    <citation type="submission" date="2019-02" db="EMBL/GenBank/DDBJ databases">
        <title>'Lichenibacterium ramalinii' gen. nov. sp. nov., 'Lichenibacterium minor' gen. nov. sp. nov.</title>
        <authorList>
            <person name="Pankratov T."/>
        </authorList>
    </citation>
    <scope>NUCLEOTIDE SEQUENCE [LARGE SCALE GENOMIC DNA]</scope>
    <source>
        <strain evidence="15 16">RmlP026</strain>
    </source>
</reference>
<protein>
    <submittedName>
        <fullName evidence="15">Type II secretion system protein GspD</fullName>
    </submittedName>
</protein>
<dbReference type="GO" id="GO:0015628">
    <property type="term" value="P:protein secretion by the type II secretion system"/>
    <property type="evidence" value="ECO:0007669"/>
    <property type="project" value="InterPro"/>
</dbReference>
<feature type="domain" description="NolW-like" evidence="13">
    <location>
        <begin position="257"/>
        <end position="316"/>
    </location>
</feature>
<name>A0A4Q2UAY6_9HYPH</name>
<dbReference type="OrthoDB" id="9775455at2"/>
<accession>A0A4Q2UAY6</accession>
<gene>
    <name evidence="15" type="primary">gspD</name>
    <name evidence="15" type="ORF">D3273_10040</name>
</gene>
<comment type="caution">
    <text evidence="15">The sequence shown here is derived from an EMBL/GenBank/DDBJ whole genome shotgun (WGS) entry which is preliminary data.</text>
</comment>
<dbReference type="EMBL" id="QYBB01000009">
    <property type="protein sequence ID" value="RYC32065.1"/>
    <property type="molecule type" value="Genomic_DNA"/>
</dbReference>
<dbReference type="NCBIfam" id="TIGR02517">
    <property type="entry name" value="type_II_gspD"/>
    <property type="match status" value="1"/>
</dbReference>
<dbReference type="InterPro" id="IPR038591">
    <property type="entry name" value="NolW-like_sf"/>
</dbReference>
<evidence type="ECO:0000256" key="3">
    <source>
        <dbReference type="ARBA" id="ARBA00022448"/>
    </source>
</evidence>
<feature type="region of interest" description="Disordered" evidence="11">
    <location>
        <begin position="1"/>
        <end position="37"/>
    </location>
</feature>
<evidence type="ECO:0000313" key="16">
    <source>
        <dbReference type="Proteomes" id="UP000290759"/>
    </source>
</evidence>
<evidence type="ECO:0000256" key="5">
    <source>
        <dbReference type="ARBA" id="ARBA00022692"/>
    </source>
</evidence>
<sequence>MPDGSWRQGTRRSGQHLGVTLTLNSSSSPKKDGAGAVPLRNRCLTDTVSPQSRGRRLLGTVALGLWALALAGCDGPLSPNLGATGADNIPSPDFAARGPIPKGRYGDLTGSPRQDAAMYRGSAAASGAAPPAAAVAVSAADAASPAEAVATVDGVTPAGNGYQLNFESADVGAVAKAILGDILHANFLVDKRVVGQVTLTSSQPVAKARLVPLLETALSSLGATVVKDQDLYRVVPTADPGGIGTVTGREVGEGYGTSVITARYMPAANLGKLLEGFGSRPGSIKTDPGTNLVIITGTASERRSAIEAANTVDVDWLRSKSVAILPVANTAPDTIISELNRIIDSGEGGMAQGAIQLQPMTRANAVLAVARTGGGIDLVRKWVARLDRGDAGAGGVKVYKLQYAQAKAVAAALNDLFGSGGGGGSSQGDSDKDQLEPSGYGSVSSQAPATGGTRTGTGSGTGATLGGGGGADAANGGAGSPFGVLKAAMASGGGGGGSAAASSADTAALRGGGGAGGGAKVRVTADPNSNSLLINASAPDYKLIERAIHQMDRQPVQVDIEATIAEVTLTDQLQYGVQFFLQGNRTLGLSGAQNLQVSSLNTAGLNLLAGGLASPRVLVNALQGYTSVKILSSPSLVVLDRQPAVLQVGNQVPILTRTAQSTENSLSPVVNNVDYKDTGIILNVLPKVNANGVVTLDIEQQVSAVVATDSSTLTPTISQRRVRSSVAVSNGQTVMLAGLISDTRSNDRSGIPGVGSIAFLNDLLTSHDSAVNRTEIIIFIKPQIISNAADAEQVTEEFHDRLQSMQRTPDRPIVRRY</sequence>
<comment type="subcellular location">
    <subcellularLocation>
        <location evidence="1 10">Cell outer membrane</location>
    </subcellularLocation>
</comment>
<evidence type="ECO:0000256" key="9">
    <source>
        <dbReference type="ARBA" id="ARBA00023237"/>
    </source>
</evidence>
<keyword evidence="8" id="KW-0472">Membrane</keyword>
<dbReference type="InterPro" id="IPR049371">
    <property type="entry name" value="GspD-like_N0"/>
</dbReference>
<dbReference type="PRINTS" id="PR00811">
    <property type="entry name" value="BCTERIALGSPD"/>
</dbReference>
<keyword evidence="9" id="KW-0998">Cell outer membrane</keyword>
<keyword evidence="3 10" id="KW-0813">Transport</keyword>
<evidence type="ECO:0000259" key="14">
    <source>
        <dbReference type="Pfam" id="PF21305"/>
    </source>
</evidence>
<organism evidence="15 16">
    <name type="scientific">Lichenibacterium minor</name>
    <dbReference type="NCBI Taxonomy" id="2316528"/>
    <lineage>
        <taxon>Bacteria</taxon>
        <taxon>Pseudomonadati</taxon>
        <taxon>Pseudomonadota</taxon>
        <taxon>Alphaproteobacteria</taxon>
        <taxon>Hyphomicrobiales</taxon>
        <taxon>Lichenihabitantaceae</taxon>
        <taxon>Lichenibacterium</taxon>
    </lineage>
</organism>